<evidence type="ECO:0000313" key="3">
    <source>
        <dbReference type="EMBL" id="EKC73461.1"/>
    </source>
</evidence>
<dbReference type="EC" id="1.3.1.98" evidence="3"/>
<dbReference type="InterPro" id="IPR011601">
    <property type="entry name" value="MurB_C"/>
</dbReference>
<dbReference type="Gene3D" id="3.90.78.10">
    <property type="entry name" value="UDP-N-acetylenolpyruvoylglucosamine reductase, C-terminal domain"/>
    <property type="match status" value="1"/>
</dbReference>
<protein>
    <submittedName>
        <fullName evidence="3">Protein containing UDP-N-acetylenolpyruvoylglucosamine reductase</fullName>
        <ecNumber evidence="3">1.3.1.98</ecNumber>
    </submittedName>
</protein>
<dbReference type="PANTHER" id="PTHR21071">
    <property type="entry name" value="UDP-N-ACETYLENOLPYRUVOYLGLUCOSAMINE REDUCTASE"/>
    <property type="match status" value="1"/>
</dbReference>
<comment type="cofactor">
    <cofactor evidence="1">
        <name>FAD</name>
        <dbReference type="ChEBI" id="CHEBI:57692"/>
    </cofactor>
</comment>
<dbReference type="GO" id="GO:0050660">
    <property type="term" value="F:flavin adenine dinucleotide binding"/>
    <property type="evidence" value="ECO:0007669"/>
    <property type="project" value="TreeGrafter"/>
</dbReference>
<dbReference type="PANTHER" id="PTHR21071:SF4">
    <property type="entry name" value="UDP-N-ACETYLENOLPYRUVOYLGLUCOSAMINE REDUCTASE"/>
    <property type="match status" value="1"/>
</dbReference>
<dbReference type="GO" id="GO:0008762">
    <property type="term" value="F:UDP-N-acetylmuramate dehydrogenase activity"/>
    <property type="evidence" value="ECO:0007669"/>
    <property type="project" value="UniProtKB-EC"/>
</dbReference>
<reference evidence="3" key="1">
    <citation type="journal article" date="2013" name="Environ. Microbiol.">
        <title>Microbiota from the distal guts of lean and obese adolescents exhibit partial functional redundancy besides clear differences in community structure.</title>
        <authorList>
            <person name="Ferrer M."/>
            <person name="Ruiz A."/>
            <person name="Lanza F."/>
            <person name="Haange S.B."/>
            <person name="Oberbach A."/>
            <person name="Till H."/>
            <person name="Bargiela R."/>
            <person name="Campoy C."/>
            <person name="Segura M.T."/>
            <person name="Richter M."/>
            <person name="von Bergen M."/>
            <person name="Seifert J."/>
            <person name="Suarez A."/>
        </authorList>
    </citation>
    <scope>NUCLEOTIDE SEQUENCE</scope>
</reference>
<name>K1UPP5_9ZZZZ</name>
<dbReference type="HAMAP" id="MF_00037">
    <property type="entry name" value="MurB"/>
    <property type="match status" value="1"/>
</dbReference>
<organism evidence="3">
    <name type="scientific">human gut metagenome</name>
    <dbReference type="NCBI Taxonomy" id="408170"/>
    <lineage>
        <taxon>unclassified sequences</taxon>
        <taxon>metagenomes</taxon>
        <taxon>organismal metagenomes</taxon>
    </lineage>
</organism>
<dbReference type="GO" id="GO:0071555">
    <property type="term" value="P:cell wall organization"/>
    <property type="evidence" value="ECO:0007669"/>
    <property type="project" value="TreeGrafter"/>
</dbReference>
<evidence type="ECO:0000256" key="1">
    <source>
        <dbReference type="ARBA" id="ARBA00001974"/>
    </source>
</evidence>
<dbReference type="InterPro" id="IPR003170">
    <property type="entry name" value="MurB"/>
</dbReference>
<comment type="caution">
    <text evidence="3">The sequence shown here is derived from an EMBL/GenBank/DDBJ whole genome shotgun (WGS) entry which is preliminary data.</text>
</comment>
<dbReference type="GO" id="GO:0005829">
    <property type="term" value="C:cytosol"/>
    <property type="evidence" value="ECO:0007669"/>
    <property type="project" value="TreeGrafter"/>
</dbReference>
<dbReference type="EMBL" id="AJWY01004061">
    <property type="protein sequence ID" value="EKC73461.1"/>
    <property type="molecule type" value="Genomic_DNA"/>
</dbReference>
<dbReference type="AlphaFoldDB" id="K1UPP5"/>
<evidence type="ECO:0000259" key="2">
    <source>
        <dbReference type="Pfam" id="PF02873"/>
    </source>
</evidence>
<gene>
    <name evidence="3" type="ORF">LEA_06213</name>
</gene>
<proteinExistence type="inferred from homology"/>
<dbReference type="SUPFAM" id="SSF56194">
    <property type="entry name" value="Uridine diphospho-N-Acetylenolpyruvylglucosamine reductase, MurB, C-terminal domain"/>
    <property type="match status" value="1"/>
</dbReference>
<accession>K1UPP5</accession>
<feature type="domain" description="UDP-N-acetylenolpyruvoylglucosamine reductase C-terminal" evidence="2">
    <location>
        <begin position="4"/>
        <end position="69"/>
    </location>
</feature>
<sequence>MGYFAGGLIEQCGLKGYSIGGAAVSEKHAGFIINKGGATTNDVLSLIKYVQNKVFTETGVHLETEVKYIG</sequence>
<dbReference type="Pfam" id="PF02873">
    <property type="entry name" value="MurB_C"/>
    <property type="match status" value="1"/>
</dbReference>
<keyword evidence="3" id="KW-0560">Oxidoreductase</keyword>
<dbReference type="InterPro" id="IPR036635">
    <property type="entry name" value="MurB_C_sf"/>
</dbReference>